<keyword evidence="1 2" id="KW-0597">Phosphoprotein</keyword>
<dbReference type="Proteomes" id="UP000054770">
    <property type="component" value="Unassembled WGS sequence"/>
</dbReference>
<evidence type="ECO:0000259" key="3">
    <source>
        <dbReference type="PROSITE" id="PS50110"/>
    </source>
</evidence>
<dbReference type="SUPFAM" id="SSF52172">
    <property type="entry name" value="CheY-like"/>
    <property type="match status" value="1"/>
</dbReference>
<keyword evidence="5" id="KW-1185">Reference proteome</keyword>
<evidence type="ECO:0000313" key="4">
    <source>
        <dbReference type="EMBL" id="SAL59264.1"/>
    </source>
</evidence>
<feature type="modified residue" description="4-aspartylphosphate" evidence="2">
    <location>
        <position position="51"/>
    </location>
</feature>
<accession>A0A158IRJ2</accession>
<keyword evidence="4" id="KW-0418">Kinase</keyword>
<dbReference type="OrthoDB" id="9134602at2"/>
<protein>
    <submittedName>
        <fullName evidence="4">PAS/PAC sensor hybrid histidine kinase</fullName>
    </submittedName>
</protein>
<dbReference type="EMBL" id="FCON02000027">
    <property type="protein sequence ID" value="SAL59264.1"/>
    <property type="molecule type" value="Genomic_DNA"/>
</dbReference>
<organism evidence="4 5">
    <name type="scientific">Caballeronia choica</name>
    <dbReference type="NCBI Taxonomy" id="326476"/>
    <lineage>
        <taxon>Bacteria</taxon>
        <taxon>Pseudomonadati</taxon>
        <taxon>Pseudomonadota</taxon>
        <taxon>Betaproteobacteria</taxon>
        <taxon>Burkholderiales</taxon>
        <taxon>Burkholderiaceae</taxon>
        <taxon>Caballeronia</taxon>
    </lineage>
</organism>
<feature type="domain" description="Response regulatory" evidence="3">
    <location>
        <begin position="2"/>
        <end position="115"/>
    </location>
</feature>
<dbReference type="GO" id="GO:0000160">
    <property type="term" value="P:phosphorelay signal transduction system"/>
    <property type="evidence" value="ECO:0007669"/>
    <property type="project" value="InterPro"/>
</dbReference>
<comment type="caution">
    <text evidence="4">The sequence shown here is derived from an EMBL/GenBank/DDBJ whole genome shotgun (WGS) entry which is preliminary data.</text>
</comment>
<dbReference type="PANTHER" id="PTHR44591">
    <property type="entry name" value="STRESS RESPONSE REGULATOR PROTEIN 1"/>
    <property type="match status" value="1"/>
</dbReference>
<dbReference type="AlphaFoldDB" id="A0A158IRJ2"/>
<dbReference type="PROSITE" id="PS50110">
    <property type="entry name" value="RESPONSE_REGULATORY"/>
    <property type="match status" value="1"/>
</dbReference>
<dbReference type="RefSeq" id="WP_087645094.1">
    <property type="nucleotide sequence ID" value="NZ_FCON02000027.1"/>
</dbReference>
<dbReference type="SMART" id="SM00448">
    <property type="entry name" value="REC"/>
    <property type="match status" value="1"/>
</dbReference>
<keyword evidence="4" id="KW-0808">Transferase</keyword>
<dbReference type="InterPro" id="IPR011006">
    <property type="entry name" value="CheY-like_superfamily"/>
</dbReference>
<dbReference type="Pfam" id="PF00072">
    <property type="entry name" value="Response_reg"/>
    <property type="match status" value="1"/>
</dbReference>
<evidence type="ECO:0000256" key="1">
    <source>
        <dbReference type="ARBA" id="ARBA00022553"/>
    </source>
</evidence>
<dbReference type="Gene3D" id="3.40.50.2300">
    <property type="match status" value="1"/>
</dbReference>
<dbReference type="PANTHER" id="PTHR44591:SF3">
    <property type="entry name" value="RESPONSE REGULATORY DOMAIN-CONTAINING PROTEIN"/>
    <property type="match status" value="1"/>
</dbReference>
<dbReference type="InterPro" id="IPR001789">
    <property type="entry name" value="Sig_transdc_resp-reg_receiver"/>
</dbReference>
<reference evidence="4" key="1">
    <citation type="submission" date="2016-01" db="EMBL/GenBank/DDBJ databases">
        <authorList>
            <person name="Peeters C."/>
        </authorList>
    </citation>
    <scope>NUCLEOTIDE SEQUENCE [LARGE SCALE GENOMIC DNA]</scope>
    <source>
        <strain evidence="4">LMG 22940</strain>
    </source>
</reference>
<dbReference type="InterPro" id="IPR050595">
    <property type="entry name" value="Bact_response_regulator"/>
</dbReference>
<name>A0A158IRJ2_9BURK</name>
<dbReference type="GO" id="GO:0016301">
    <property type="term" value="F:kinase activity"/>
    <property type="evidence" value="ECO:0007669"/>
    <property type="project" value="UniProtKB-KW"/>
</dbReference>
<sequence>MQILVLDDDDDFASGIAALLLRMGHEATVAHDCESARKLASSRPFDVILADVELPDGDGRHVCNGLRMEGPSQDAYMIAVTGRADLSDHDFPSFDGYVRKPITFELLESVLEEWRVAAGLDRQLPASELAIPSSP</sequence>
<gene>
    <name evidence="4" type="ORF">AWB68_02965</name>
</gene>
<proteinExistence type="predicted"/>
<evidence type="ECO:0000256" key="2">
    <source>
        <dbReference type="PROSITE-ProRule" id="PRU00169"/>
    </source>
</evidence>
<evidence type="ECO:0000313" key="5">
    <source>
        <dbReference type="Proteomes" id="UP000054770"/>
    </source>
</evidence>